<name>A0A7R9AA99_9CRUS</name>
<evidence type="ECO:0000313" key="2">
    <source>
        <dbReference type="Proteomes" id="UP000677054"/>
    </source>
</evidence>
<keyword evidence="2" id="KW-1185">Reference proteome</keyword>
<dbReference type="AlphaFoldDB" id="A0A7R9AA99"/>
<gene>
    <name evidence="1" type="ORF">DSTB1V02_LOCUS10114</name>
</gene>
<evidence type="ECO:0000313" key="1">
    <source>
        <dbReference type="EMBL" id="CAD7250335.1"/>
    </source>
</evidence>
<dbReference type="EMBL" id="LR902310">
    <property type="protein sequence ID" value="CAD7250335.1"/>
    <property type="molecule type" value="Genomic_DNA"/>
</dbReference>
<protein>
    <submittedName>
        <fullName evidence="1">Uncharacterized protein</fullName>
    </submittedName>
</protein>
<dbReference type="Proteomes" id="UP000677054">
    <property type="component" value="Unassembled WGS sequence"/>
</dbReference>
<reference evidence="1" key="1">
    <citation type="submission" date="2020-11" db="EMBL/GenBank/DDBJ databases">
        <authorList>
            <person name="Tran Van P."/>
        </authorList>
    </citation>
    <scope>NUCLEOTIDE SEQUENCE</scope>
</reference>
<sequence length="127" mass="14767">MQIMLVPTWEEAGSWSERCMERRWIARRIAEEIARHPKFKERGIASGPGWDAERVVRKDLEQQMTDTLTRNEGSPVSRQFTPAQDCVREARARWSLLRLIDNAWGYPAALAMQYESREAGLSRMRCA</sequence>
<accession>A0A7R9AA99</accession>
<dbReference type="EMBL" id="CAJPEV010002793">
    <property type="protein sequence ID" value="CAG0898061.1"/>
    <property type="molecule type" value="Genomic_DNA"/>
</dbReference>
<organism evidence="1">
    <name type="scientific">Darwinula stevensoni</name>
    <dbReference type="NCBI Taxonomy" id="69355"/>
    <lineage>
        <taxon>Eukaryota</taxon>
        <taxon>Metazoa</taxon>
        <taxon>Ecdysozoa</taxon>
        <taxon>Arthropoda</taxon>
        <taxon>Crustacea</taxon>
        <taxon>Oligostraca</taxon>
        <taxon>Ostracoda</taxon>
        <taxon>Podocopa</taxon>
        <taxon>Podocopida</taxon>
        <taxon>Darwinulocopina</taxon>
        <taxon>Darwinuloidea</taxon>
        <taxon>Darwinulidae</taxon>
        <taxon>Darwinula</taxon>
    </lineage>
</organism>
<proteinExistence type="predicted"/>